<accession>A0A6G4QUT0</accession>
<dbReference type="GO" id="GO:0003677">
    <property type="term" value="F:DNA binding"/>
    <property type="evidence" value="ECO:0007669"/>
    <property type="project" value="InterPro"/>
</dbReference>
<feature type="transmembrane region" description="Helical" evidence="1">
    <location>
        <begin position="120"/>
        <end position="138"/>
    </location>
</feature>
<evidence type="ECO:0000256" key="1">
    <source>
        <dbReference type="SAM" id="Phobius"/>
    </source>
</evidence>
<feature type="transmembrane region" description="Helical" evidence="1">
    <location>
        <begin position="50"/>
        <end position="68"/>
    </location>
</feature>
<dbReference type="Pfam" id="PF04397">
    <property type="entry name" value="LytTR"/>
    <property type="match status" value="1"/>
</dbReference>
<evidence type="ECO:0000259" key="2">
    <source>
        <dbReference type="PROSITE" id="PS50930"/>
    </source>
</evidence>
<feature type="domain" description="HTH LytTR-type" evidence="2">
    <location>
        <begin position="165"/>
        <end position="252"/>
    </location>
</feature>
<feature type="transmembrane region" description="Helical" evidence="1">
    <location>
        <begin position="18"/>
        <end position="38"/>
    </location>
</feature>
<keyword evidence="1" id="KW-1133">Transmembrane helix</keyword>
<dbReference type="AlphaFoldDB" id="A0A6G4QUT0"/>
<keyword evidence="1" id="KW-0472">Membrane</keyword>
<reference evidence="3" key="1">
    <citation type="submission" date="2020-02" db="EMBL/GenBank/DDBJ databases">
        <authorList>
            <person name="Gao J."/>
            <person name="Sun J."/>
        </authorList>
    </citation>
    <scope>NUCLEOTIDE SEQUENCE</scope>
    <source>
        <strain evidence="3">602-2</strain>
    </source>
</reference>
<dbReference type="Gene3D" id="2.40.50.1020">
    <property type="entry name" value="LytTr DNA-binding domain"/>
    <property type="match status" value="1"/>
</dbReference>
<organism evidence="3">
    <name type="scientific">Caulobacter sp. 602-2</name>
    <dbReference type="NCBI Taxonomy" id="2710887"/>
    <lineage>
        <taxon>Bacteria</taxon>
        <taxon>Pseudomonadati</taxon>
        <taxon>Pseudomonadota</taxon>
        <taxon>Alphaproteobacteria</taxon>
        <taxon>Caulobacterales</taxon>
        <taxon>Caulobacteraceae</taxon>
        <taxon>Caulobacter</taxon>
    </lineage>
</organism>
<dbReference type="PROSITE" id="PS50930">
    <property type="entry name" value="HTH_LYTTR"/>
    <property type="match status" value="1"/>
</dbReference>
<sequence length="261" mass="27615">MSVSGPIRPPVLGTAREWAIDLSVATAVGVFLGVVGPFGSYFNGSVLVRAFYWTGCFWAGIVIFGLSIRLAIAGAERLKVPAWVMVGGAILVGCGLQTAIVAPLATSLWPFLKRLSPLDWYGQCLAISAPIAAGFTWLRARLQAARVVPVIAGPAAEPSLVSSSVLYLKMEDHYVRVCTQTGSRLEAGPLARVLAGLSGLDGLQVHRSWWVARRAVVGVERDGRNLRLRLVDGEAAPIARASVARLRAAGWLTDGESAATG</sequence>
<evidence type="ECO:0000313" key="3">
    <source>
        <dbReference type="EMBL" id="NGM49084.1"/>
    </source>
</evidence>
<gene>
    <name evidence="3" type="ORF">G5B46_05640</name>
</gene>
<dbReference type="RefSeq" id="WP_165256893.1">
    <property type="nucleotide sequence ID" value="NZ_JAAKGT010000002.1"/>
</dbReference>
<proteinExistence type="predicted"/>
<name>A0A6G4QUT0_9CAUL</name>
<dbReference type="SMART" id="SM00850">
    <property type="entry name" value="LytTR"/>
    <property type="match status" value="1"/>
</dbReference>
<feature type="transmembrane region" description="Helical" evidence="1">
    <location>
        <begin position="80"/>
        <end position="100"/>
    </location>
</feature>
<protein>
    <submittedName>
        <fullName evidence="3">LytTR family transcriptional regulator</fullName>
    </submittedName>
</protein>
<dbReference type="InterPro" id="IPR007492">
    <property type="entry name" value="LytTR_DNA-bd_dom"/>
</dbReference>
<comment type="caution">
    <text evidence="3">The sequence shown here is derived from an EMBL/GenBank/DDBJ whole genome shotgun (WGS) entry which is preliminary data.</text>
</comment>
<dbReference type="EMBL" id="JAAKGT010000002">
    <property type="protein sequence ID" value="NGM49084.1"/>
    <property type="molecule type" value="Genomic_DNA"/>
</dbReference>
<keyword evidence="1" id="KW-0812">Transmembrane</keyword>